<dbReference type="Pfam" id="PF00698">
    <property type="entry name" value="Acyl_transf_1"/>
    <property type="match status" value="1"/>
</dbReference>
<keyword evidence="12" id="KW-1185">Reference proteome</keyword>
<dbReference type="Pfam" id="PF14765">
    <property type="entry name" value="PS-DH"/>
    <property type="match status" value="1"/>
</dbReference>
<dbReference type="PROSITE" id="PS52019">
    <property type="entry name" value="PKS_MFAS_DH"/>
    <property type="match status" value="1"/>
</dbReference>
<dbReference type="InterPro" id="IPR009081">
    <property type="entry name" value="PP-bd_ACP"/>
</dbReference>
<evidence type="ECO:0000256" key="2">
    <source>
        <dbReference type="ARBA" id="ARBA00022553"/>
    </source>
</evidence>
<dbReference type="InterPro" id="IPR020806">
    <property type="entry name" value="PKS_PP-bd"/>
</dbReference>
<dbReference type="Pfam" id="PF16197">
    <property type="entry name" value="KAsynt_C_assoc"/>
    <property type="match status" value="1"/>
</dbReference>
<dbReference type="HOGENOM" id="CLU_000022_31_5_11"/>
<dbReference type="eggNOG" id="COG2226">
    <property type="taxonomic scope" value="Bacteria"/>
</dbReference>
<feature type="region of interest" description="C-terminal hotdog fold" evidence="7">
    <location>
        <begin position="1012"/>
        <end position="1152"/>
    </location>
</feature>
<dbReference type="InterPro" id="IPR049551">
    <property type="entry name" value="PKS_DH_C"/>
</dbReference>
<dbReference type="eggNOG" id="COG1028">
    <property type="taxonomic scope" value="Bacteria"/>
</dbReference>
<dbReference type="InterPro" id="IPR020843">
    <property type="entry name" value="ER"/>
</dbReference>
<dbReference type="PROSITE" id="PS52004">
    <property type="entry name" value="KS3_2"/>
    <property type="match status" value="1"/>
</dbReference>
<dbReference type="Gene3D" id="3.40.47.10">
    <property type="match status" value="1"/>
</dbReference>
<proteinExistence type="predicted"/>
<dbReference type="Gene3D" id="3.40.50.11460">
    <property type="match status" value="1"/>
</dbReference>
<dbReference type="Pfam" id="PF13602">
    <property type="entry name" value="ADH_zinc_N_2"/>
    <property type="match status" value="1"/>
</dbReference>
<dbReference type="GO" id="GO:0031177">
    <property type="term" value="F:phosphopantetheine binding"/>
    <property type="evidence" value="ECO:0007669"/>
    <property type="project" value="InterPro"/>
</dbReference>
<keyword evidence="5" id="KW-0511">Multifunctional enzyme</keyword>
<feature type="domain" description="Ketosynthase family 3 (KS3)" evidence="9">
    <location>
        <begin position="9"/>
        <end position="428"/>
    </location>
</feature>
<evidence type="ECO:0000256" key="7">
    <source>
        <dbReference type="PROSITE-ProRule" id="PRU01363"/>
    </source>
</evidence>
<dbReference type="OrthoDB" id="9778690at2"/>
<dbReference type="InterPro" id="IPR014031">
    <property type="entry name" value="Ketoacyl_synth_C"/>
</dbReference>
<evidence type="ECO:0000313" key="12">
    <source>
        <dbReference type="Proteomes" id="UP000006281"/>
    </source>
</evidence>
<dbReference type="Gene3D" id="3.30.70.3290">
    <property type="match status" value="1"/>
</dbReference>
<dbReference type="InterPro" id="IPR057326">
    <property type="entry name" value="KR_dom"/>
</dbReference>
<evidence type="ECO:0000256" key="3">
    <source>
        <dbReference type="ARBA" id="ARBA00022679"/>
    </source>
</evidence>
<dbReference type="RefSeq" id="WP_015100783.1">
    <property type="nucleotide sequence ID" value="NC_019673.1"/>
</dbReference>
<gene>
    <name evidence="11" type="primary">pks4-3</name>
    <name evidence="11" type="ordered locus">BN6_33690</name>
</gene>
<evidence type="ECO:0000256" key="1">
    <source>
        <dbReference type="ARBA" id="ARBA00022450"/>
    </source>
</evidence>
<dbReference type="SMART" id="SM00825">
    <property type="entry name" value="PKS_KS"/>
    <property type="match status" value="1"/>
</dbReference>
<name>K0JX88_SACES</name>
<dbReference type="InterPro" id="IPR001227">
    <property type="entry name" value="Ac_transferase_dom_sf"/>
</dbReference>
<accession>K0JX88</accession>
<dbReference type="Gene3D" id="3.40.50.150">
    <property type="entry name" value="Vaccinia Virus protein VP39"/>
    <property type="match status" value="1"/>
</dbReference>
<dbReference type="InterPro" id="IPR049900">
    <property type="entry name" value="PKS_mFAS_DH"/>
</dbReference>
<feature type="domain" description="PKS/mFAS DH" evidence="10">
    <location>
        <begin position="883"/>
        <end position="1152"/>
    </location>
</feature>
<feature type="region of interest" description="N-terminal hotdog fold" evidence="7">
    <location>
        <begin position="883"/>
        <end position="1001"/>
    </location>
</feature>
<dbReference type="EC" id="1.1.1.100" evidence="11"/>
<dbReference type="Pfam" id="PF21089">
    <property type="entry name" value="PKS_DH_N"/>
    <property type="match status" value="1"/>
</dbReference>
<dbReference type="GO" id="GO:0006633">
    <property type="term" value="P:fatty acid biosynthetic process"/>
    <property type="evidence" value="ECO:0007669"/>
    <property type="project" value="InterPro"/>
</dbReference>
<feature type="active site" description="Proton acceptor; for dehydratase activity" evidence="7">
    <location>
        <position position="912"/>
    </location>
</feature>
<reference evidence="11 12" key="1">
    <citation type="journal article" date="2012" name="BMC Genomics">
        <title>Complete genome sequence of Saccharothrix espanaensis DSM 44229T and comparison to the other completely sequenced Pseudonocardiaceae.</title>
        <authorList>
            <person name="Strobel T."/>
            <person name="Al-Dilaimi A."/>
            <person name="Blom J."/>
            <person name="Gessner A."/>
            <person name="Kalinowski J."/>
            <person name="Luzhetska M."/>
            <person name="Puhler A."/>
            <person name="Szczepanowski R."/>
            <person name="Bechthold A."/>
            <person name="Ruckert C."/>
        </authorList>
    </citation>
    <scope>NUCLEOTIDE SEQUENCE [LARGE SCALE GENOMIC DNA]</scope>
    <source>
        <strain evidence="12">ATCC 51144 / DSM 44229 / JCM 9112 / NBRC 15066 / NRRL 15764</strain>
    </source>
</reference>
<dbReference type="InterPro" id="IPR032821">
    <property type="entry name" value="PKS_assoc"/>
</dbReference>
<dbReference type="SUPFAM" id="SSF50129">
    <property type="entry name" value="GroES-like"/>
    <property type="match status" value="1"/>
</dbReference>
<dbReference type="SMART" id="SM00826">
    <property type="entry name" value="PKS_DH"/>
    <property type="match status" value="1"/>
</dbReference>
<dbReference type="CDD" id="cd05195">
    <property type="entry name" value="enoyl_red"/>
    <property type="match status" value="1"/>
</dbReference>
<dbReference type="InterPro" id="IPR016039">
    <property type="entry name" value="Thiolase-like"/>
</dbReference>
<dbReference type="PROSITE" id="PS51257">
    <property type="entry name" value="PROKAR_LIPOPROTEIN"/>
    <property type="match status" value="1"/>
</dbReference>
<dbReference type="InterPro" id="IPR013217">
    <property type="entry name" value="Methyltransf_12"/>
</dbReference>
<evidence type="ECO:0000259" key="10">
    <source>
        <dbReference type="PROSITE" id="PS52019"/>
    </source>
</evidence>
<dbReference type="PROSITE" id="PS00606">
    <property type="entry name" value="KS3_1"/>
    <property type="match status" value="1"/>
</dbReference>
<protein>
    <submittedName>
        <fullName evidence="11">Polyketide synthase</fullName>
        <ecNumber evidence="11">1.1.1.100</ecNumber>
    </submittedName>
</protein>
<dbReference type="eggNOG" id="COG3321">
    <property type="taxonomic scope" value="Bacteria"/>
</dbReference>
<dbReference type="Pfam" id="PF00109">
    <property type="entry name" value="ketoacyl-synt"/>
    <property type="match status" value="1"/>
</dbReference>
<dbReference type="InterPro" id="IPR013154">
    <property type="entry name" value="ADH-like_N"/>
</dbReference>
<dbReference type="Gene3D" id="1.10.1200.10">
    <property type="entry name" value="ACP-like"/>
    <property type="match status" value="1"/>
</dbReference>
<dbReference type="Pfam" id="PF08659">
    <property type="entry name" value="KR"/>
    <property type="match status" value="1"/>
</dbReference>
<dbReference type="InterPro" id="IPR011032">
    <property type="entry name" value="GroES-like_sf"/>
</dbReference>
<dbReference type="eggNOG" id="COG0604">
    <property type="taxonomic scope" value="Bacteria"/>
</dbReference>
<dbReference type="PANTHER" id="PTHR43775">
    <property type="entry name" value="FATTY ACID SYNTHASE"/>
    <property type="match status" value="1"/>
</dbReference>
<dbReference type="SMART" id="SM00822">
    <property type="entry name" value="PKS_KR"/>
    <property type="match status" value="1"/>
</dbReference>
<dbReference type="InterPro" id="IPR016036">
    <property type="entry name" value="Malonyl_transacylase_ACP-bd"/>
</dbReference>
<dbReference type="InterPro" id="IPR016035">
    <property type="entry name" value="Acyl_Trfase/lysoPLipase"/>
</dbReference>
<dbReference type="Pfam" id="PF02801">
    <property type="entry name" value="Ketoacyl-synt_C"/>
    <property type="match status" value="1"/>
</dbReference>
<dbReference type="STRING" id="1179773.BN6_33690"/>
<feature type="active site" description="Proton donor; for dehydratase activity" evidence="7">
    <location>
        <position position="1069"/>
    </location>
</feature>
<dbReference type="Pfam" id="PF08242">
    <property type="entry name" value="Methyltransf_12"/>
    <property type="match status" value="1"/>
</dbReference>
<dbReference type="SMART" id="SM00823">
    <property type="entry name" value="PKS_PP"/>
    <property type="match status" value="1"/>
</dbReference>
<evidence type="ECO:0000256" key="6">
    <source>
        <dbReference type="ARBA" id="ARBA00023315"/>
    </source>
</evidence>
<dbReference type="InterPro" id="IPR020841">
    <property type="entry name" value="PKS_Beta-ketoAc_synthase_dom"/>
</dbReference>
<dbReference type="Pfam" id="PF00550">
    <property type="entry name" value="PP-binding"/>
    <property type="match status" value="1"/>
</dbReference>
<dbReference type="SUPFAM" id="SSF51735">
    <property type="entry name" value="NAD(P)-binding Rossmann-fold domains"/>
    <property type="match status" value="3"/>
</dbReference>
<keyword evidence="4" id="KW-0521">NADP</keyword>
<dbReference type="InterPro" id="IPR018201">
    <property type="entry name" value="Ketoacyl_synth_AS"/>
</dbReference>
<dbReference type="SMART" id="SM00827">
    <property type="entry name" value="PKS_AT"/>
    <property type="match status" value="1"/>
</dbReference>
<dbReference type="InterPro" id="IPR049552">
    <property type="entry name" value="PKS_DH_N"/>
</dbReference>
<dbReference type="SMART" id="SM00829">
    <property type="entry name" value="PKS_ER"/>
    <property type="match status" value="1"/>
</dbReference>
<dbReference type="SUPFAM" id="SSF52151">
    <property type="entry name" value="FabD/lysophospholipase-like"/>
    <property type="match status" value="1"/>
</dbReference>
<dbReference type="SUPFAM" id="SSF47336">
    <property type="entry name" value="ACP-like"/>
    <property type="match status" value="1"/>
</dbReference>
<dbReference type="InterPro" id="IPR042104">
    <property type="entry name" value="PKS_dehydratase_sf"/>
</dbReference>
<keyword evidence="1" id="KW-0596">Phosphopantetheine</keyword>
<dbReference type="Proteomes" id="UP000006281">
    <property type="component" value="Chromosome"/>
</dbReference>
<evidence type="ECO:0000256" key="4">
    <source>
        <dbReference type="ARBA" id="ARBA00022857"/>
    </source>
</evidence>
<dbReference type="BioCyc" id="SESP1179773:BN6_RS16345-MONOMER"/>
<dbReference type="SUPFAM" id="SSF53901">
    <property type="entry name" value="Thiolase-like"/>
    <property type="match status" value="1"/>
</dbReference>
<evidence type="ECO:0000313" key="11">
    <source>
        <dbReference type="EMBL" id="CCH30671.1"/>
    </source>
</evidence>
<dbReference type="Pfam" id="PF08240">
    <property type="entry name" value="ADH_N"/>
    <property type="match status" value="1"/>
</dbReference>
<keyword evidence="2" id="KW-0597">Phosphoprotein</keyword>
<dbReference type="KEGG" id="sesp:BN6_33690"/>
<dbReference type="InterPro" id="IPR029063">
    <property type="entry name" value="SAM-dependent_MTases_sf"/>
</dbReference>
<sequence length="2420" mass="257111">MVKVEGVASVPIAVVGASCRLPGGISTLDELWAALTGKCDLVGEVPVGRFNVDRFYDPDPDRPGKTCSIAGGFLSDLELFDAGYFAISPREAAAMDPKQRILLELAVEAVDDAGIDRTVLAGSDTAVFVGQSEMGYGLGQTLEPARIGAHAMPGGALSIAANRISYAFDLRGPSMAVDTACSSALVAVHQACEALRTGGSALAIAAGASVLVNPLDFVGFAKAGMLSPTFRCRAFSAGADGYVRAEGAGLVVLKRLDDALAAGDRVHAVLTATGVNTDGRTNGLLVPSAEAQAALLRDTYARAGAGPDDVVYVEAHGTGTPVGDPIECAALGEVLGRHRAQPLPIGSVKTNLGHLESASGMAGLFKAMLVLRHGVVPASLHGLPANPDIDFDGLGLSPVHEPFAVERGVVGVNSFGFGGANAHAVLASPPETPPSMQGGGSVPLMVSARSDEALATAVDAMCERLERGSADEFYDLAYTSCLRRTPEPRRAVVFAAGPGEAAKRLRAVANGARDAAGATGVVGERNRVAFAFSGNGSQWEGMGRQLSTTEPAFRAAVVEVDAALRPRLGWSVLDELAIPLGGVSDTAIAQPLLFAVQVGLVAVLREHGVEPVVVLGHSVGEVAAAYVAGALDLDAAAEVVAERSRAQATTAGTGRMMAVGLPQARAEQMLAEFSGRLVLAAVNSDRDVTIAGDADAIEQFAQKLAADDVFARELDLDYAFHSPAMDAIEQRLRERLAAVNSGPPEIPMLSTVTGEPVRAGDLDADYWWRNVRLPVRFESTMSALEAHDVGIVVEIGPHPVLAPYLRRAGYRTPTTLARGEAGTLIGERVLAEVVVAGGQDLARHFPYRGKVCALPRYPWQRERHWLLPADLWVRTSGEGRLDHPLLGERMPVVDPTWLNTVEPFRTPWLAEHRVEATVVMPATGYVEMALAAGRRALGGPVELDGLDILGAMVLSWGSAMDHRTQVSVSGEDGLLNVSSRPGDVAWTTHARGRVRPMVAESPSRVCEPGTPAEVVGHEQLYEVCDRAGLAYGPLFRGLRGLRVRGGEVWADYDFSGSQDGYEVHPALLDLAMQAGIPLLRLDEPGARGYLPSAVERVRVWRQPPPTGRVRVVLRSHGRRESVWDIVVADDSGDVAVEITGCRMRSFGKVLVPGPPRWETVMRAAPRPGTTAAVPAAGTRVARSSVPGSRSRQRDLLLMAGGCAIVDTARSLLPDRDTFTTDDLIRAGVREEYRRLVRRLLSMAIAHGWLAEDGADTWRLVAAPDLPAVYRKLVDQPDLAVASAHILSCTRRLTDMLCGREDALEVVYGDTDSIAYFHDLAPLTQFVNVVLRDTARAIASIWPADRPLRVLEVGAGTGGATGFVLPELPPDRTRYVFSDLSSAFFQAAHARFDHLGFVECQALDINADPVEQGFTEGEFDLVIASNSLHASPNAEQALRNVSRLLAPGGSLLAGESHDPDTLALPFGLLKGFWAADDDPLRADSQLLALDQWTTLLTDTGFTDVDAVLDDQNTGFSVISARSARSPQVEHRQPVSAVTDAHWLVVMDQTADRERADAVLAALRDVGTATDHVVAGLPLPAGEIDGVVFVLGGNPSDLADATTRRAAVLRQVADLAARRPLLRLALVTRPSGVLPAPERAEEPGDAPMWGAARSLANEVPSLHVTRISWDHGTNPTADARRVVTELLDPTGEDEVLLTAGGRFVPRVIKYSPVAFEPAAGFRLSISEPGLSVRFGWEEHPPPEPGPGQVVVEVGAAALNYHDVMLATGLLAPGSDTPENTDNLALGLEFAGNVTAVGPGVETLLPGDRVFGLGQAAFASHVLASAHHLAKVPDHLAFTEATTIPVAWMTVHYGLDRLARLQPGESILVHGAAGGVGIAATEFALRRGATVLATAGTELKRDFVRALGAHHVLDSRSTRFAGEVMAITGGRGVDVVLNSLGGESLARSLETLAPSGRFVEIGKRDIYANSRLAMRPLADNISLFVVDIADLPRHDPQREHQYAREMFDAACGGEFTPLPNRVYPAARIGEAFKLMQHSRHIGKIVLSFEEPVPVRPRTRRPAPDPDGTYLVVGGLGGFGAATAIRLAERGARHLVLVGRRGMDSPEARRVVDELAERGALAVVHAIDITDRHSVLSMLDTIERSGKPLRGVVHAAMVLEDRPLLEFDATAFRAALDPKLIGAQHLDELTSAANLDFFVLYSSWSALCGLMTQSNYNAGNTFLEAIARRRLREGKHGLAVAFGAIEDVGYVARENIGKRLAVLGAEPMSSCAALDAVEDLIGQPCSEVIAVGDMDAEELRISMPLLSTPRLAALTSGAAQSEDDLTALLDRIRGLPDADALPHVLDAMLVEMAAVMQTTPDRIDATKKLDELGVDSLMAIEFAGGLSKRFKFQYSTIQAFRAGGGLVALADDLHHHLKTLAEAR</sequence>
<evidence type="ECO:0000259" key="8">
    <source>
        <dbReference type="PROSITE" id="PS50075"/>
    </source>
</evidence>
<keyword evidence="6" id="KW-0012">Acyltransferase</keyword>
<dbReference type="InterPro" id="IPR020807">
    <property type="entry name" value="PKS_DH"/>
</dbReference>
<dbReference type="EMBL" id="HE804045">
    <property type="protein sequence ID" value="CCH30671.1"/>
    <property type="molecule type" value="Genomic_DNA"/>
</dbReference>
<dbReference type="Gene3D" id="3.90.180.10">
    <property type="entry name" value="Medium-chain alcohol dehydrogenases, catalytic domain"/>
    <property type="match status" value="1"/>
</dbReference>
<dbReference type="Gene3D" id="3.10.129.110">
    <property type="entry name" value="Polyketide synthase dehydratase"/>
    <property type="match status" value="1"/>
</dbReference>
<dbReference type="Gene3D" id="3.40.366.10">
    <property type="entry name" value="Malonyl-Coenzyme A Acyl Carrier Protein, domain 2"/>
    <property type="match status" value="1"/>
</dbReference>
<dbReference type="PATRIC" id="fig|1179773.3.peg.3369"/>
<dbReference type="PANTHER" id="PTHR43775:SF37">
    <property type="entry name" value="SI:DKEY-61P9.11"/>
    <property type="match status" value="1"/>
</dbReference>
<dbReference type="FunFam" id="3.40.50.720:FF:000209">
    <property type="entry name" value="Polyketide synthase Pks12"/>
    <property type="match status" value="1"/>
</dbReference>
<dbReference type="PROSITE" id="PS50075">
    <property type="entry name" value="CARRIER"/>
    <property type="match status" value="1"/>
</dbReference>
<evidence type="ECO:0000256" key="5">
    <source>
        <dbReference type="ARBA" id="ARBA00023268"/>
    </source>
</evidence>
<dbReference type="GO" id="GO:0004312">
    <property type="term" value="F:fatty acid synthase activity"/>
    <property type="evidence" value="ECO:0007669"/>
    <property type="project" value="TreeGrafter"/>
</dbReference>
<evidence type="ECO:0000259" key="9">
    <source>
        <dbReference type="PROSITE" id="PS52004"/>
    </source>
</evidence>
<organism evidence="11 12">
    <name type="scientific">Saccharothrix espanaensis (strain ATCC 51144 / DSM 44229 / JCM 9112 / NBRC 15066 / NRRL 15764)</name>
    <dbReference type="NCBI Taxonomy" id="1179773"/>
    <lineage>
        <taxon>Bacteria</taxon>
        <taxon>Bacillati</taxon>
        <taxon>Actinomycetota</taxon>
        <taxon>Actinomycetes</taxon>
        <taxon>Pseudonocardiales</taxon>
        <taxon>Pseudonocardiaceae</taxon>
        <taxon>Saccharothrix</taxon>
    </lineage>
</organism>
<keyword evidence="3" id="KW-0808">Transferase</keyword>
<dbReference type="InterPro" id="IPR014030">
    <property type="entry name" value="Ketoacyl_synth_N"/>
</dbReference>
<dbReference type="InterPro" id="IPR036736">
    <property type="entry name" value="ACP-like_sf"/>
</dbReference>
<keyword evidence="11" id="KW-0560">Oxidoreductase</keyword>
<dbReference type="InterPro" id="IPR050091">
    <property type="entry name" value="PKS_NRPS_Biosynth_Enz"/>
</dbReference>
<dbReference type="GO" id="GO:0004316">
    <property type="term" value="F:3-oxoacyl-[acyl-carrier-protein] reductase (NADPH) activity"/>
    <property type="evidence" value="ECO:0007669"/>
    <property type="project" value="UniProtKB-EC"/>
</dbReference>
<dbReference type="InterPro" id="IPR036291">
    <property type="entry name" value="NAD(P)-bd_dom_sf"/>
</dbReference>
<dbReference type="Gene3D" id="3.40.50.720">
    <property type="entry name" value="NAD(P)-binding Rossmann-like Domain"/>
    <property type="match status" value="2"/>
</dbReference>
<dbReference type="SUPFAM" id="SSF55048">
    <property type="entry name" value="Probable ACP-binding domain of malonyl-CoA ACP transacylase"/>
    <property type="match status" value="1"/>
</dbReference>
<dbReference type="GO" id="GO:0004315">
    <property type="term" value="F:3-oxoacyl-[acyl-carrier-protein] synthase activity"/>
    <property type="evidence" value="ECO:0007669"/>
    <property type="project" value="InterPro"/>
</dbReference>
<feature type="domain" description="Carrier" evidence="8">
    <location>
        <begin position="2335"/>
        <end position="2413"/>
    </location>
</feature>
<dbReference type="CDD" id="cd00833">
    <property type="entry name" value="PKS"/>
    <property type="match status" value="1"/>
</dbReference>
<dbReference type="InterPro" id="IPR013968">
    <property type="entry name" value="PKS_KR"/>
</dbReference>
<dbReference type="SUPFAM" id="SSF53335">
    <property type="entry name" value="S-adenosyl-L-methionine-dependent methyltransferases"/>
    <property type="match status" value="1"/>
</dbReference>
<dbReference type="InterPro" id="IPR014043">
    <property type="entry name" value="Acyl_transferase_dom"/>
</dbReference>